<organism evidence="9 10">
    <name type="scientific">Mycobacterium shinjukuense</name>
    <dbReference type="NCBI Taxonomy" id="398694"/>
    <lineage>
        <taxon>Bacteria</taxon>
        <taxon>Bacillati</taxon>
        <taxon>Actinomycetota</taxon>
        <taxon>Actinomycetes</taxon>
        <taxon>Mycobacteriales</taxon>
        <taxon>Mycobacteriaceae</taxon>
        <taxon>Mycobacterium</taxon>
    </lineage>
</organism>
<protein>
    <submittedName>
        <fullName evidence="9">UPF0053 protein</fullName>
    </submittedName>
</protein>
<dbReference type="InterPro" id="IPR046342">
    <property type="entry name" value="CBS_dom_sf"/>
</dbReference>
<reference evidence="9 10" key="1">
    <citation type="journal article" date="2019" name="Emerg. Microbes Infect.">
        <title>Comprehensive subspecies identification of 175 nontuberculous mycobacteria species based on 7547 genomic profiles.</title>
        <authorList>
            <person name="Matsumoto Y."/>
            <person name="Kinjo T."/>
            <person name="Motooka D."/>
            <person name="Nabeya D."/>
            <person name="Jung N."/>
            <person name="Uechi K."/>
            <person name="Horii T."/>
            <person name="Iida T."/>
            <person name="Fujita J."/>
            <person name="Nakamura S."/>
        </authorList>
    </citation>
    <scope>NUCLEOTIDE SEQUENCE [LARGE SCALE GENOMIC DNA]</scope>
    <source>
        <strain evidence="9 10">JCM 14233</strain>
    </source>
</reference>
<dbReference type="SMART" id="SM01091">
    <property type="entry name" value="CorC_HlyC"/>
    <property type="match status" value="1"/>
</dbReference>
<dbReference type="Gene3D" id="3.30.465.10">
    <property type="match status" value="1"/>
</dbReference>
<dbReference type="InterPro" id="IPR002550">
    <property type="entry name" value="CNNM"/>
</dbReference>
<evidence type="ECO:0000256" key="4">
    <source>
        <dbReference type="ARBA" id="ARBA00022692"/>
    </source>
</evidence>
<dbReference type="Pfam" id="PF03471">
    <property type="entry name" value="CorC_HlyC"/>
    <property type="match status" value="1"/>
</dbReference>
<keyword evidence="7" id="KW-0129">CBS domain</keyword>
<dbReference type="InterPro" id="IPR016169">
    <property type="entry name" value="FAD-bd_PCMH_sub2"/>
</dbReference>
<dbReference type="PANTHER" id="PTHR22777">
    <property type="entry name" value="HEMOLYSIN-RELATED"/>
    <property type="match status" value="1"/>
</dbReference>
<evidence type="ECO:0000256" key="6">
    <source>
        <dbReference type="ARBA" id="ARBA00022989"/>
    </source>
</evidence>
<comment type="subcellular location">
    <subcellularLocation>
        <location evidence="1">Cell membrane</location>
        <topology evidence="1">Multi-pass membrane protein</topology>
    </subcellularLocation>
</comment>
<evidence type="ECO:0000256" key="5">
    <source>
        <dbReference type="ARBA" id="ARBA00022737"/>
    </source>
</evidence>
<dbReference type="SUPFAM" id="SSF56176">
    <property type="entry name" value="FAD-binding/transporter-associated domain-like"/>
    <property type="match status" value="1"/>
</dbReference>
<dbReference type="Pfam" id="PF01595">
    <property type="entry name" value="CNNM"/>
    <property type="match status" value="1"/>
</dbReference>
<dbReference type="GO" id="GO:0050660">
    <property type="term" value="F:flavin adenine dinucleotide binding"/>
    <property type="evidence" value="ECO:0007669"/>
    <property type="project" value="InterPro"/>
</dbReference>
<evidence type="ECO:0000313" key="10">
    <source>
        <dbReference type="Proteomes" id="UP000467236"/>
    </source>
</evidence>
<evidence type="ECO:0000256" key="1">
    <source>
        <dbReference type="ARBA" id="ARBA00004651"/>
    </source>
</evidence>
<dbReference type="PROSITE" id="PS51371">
    <property type="entry name" value="CBS"/>
    <property type="match status" value="2"/>
</dbReference>
<keyword evidence="10" id="KW-1185">Reference proteome</keyword>
<evidence type="ECO:0000256" key="7">
    <source>
        <dbReference type="ARBA" id="ARBA00023122"/>
    </source>
</evidence>
<dbReference type="InterPro" id="IPR000644">
    <property type="entry name" value="CBS_dom"/>
</dbReference>
<name>A0A7I7MN83_9MYCO</name>
<dbReference type="PROSITE" id="PS51846">
    <property type="entry name" value="CNNM"/>
    <property type="match status" value="1"/>
</dbReference>
<dbReference type="KEGG" id="mshj:MSHI_08390"/>
<dbReference type="FunFam" id="3.10.580.10:FF:000002">
    <property type="entry name" value="Magnesium/cobalt efflux protein CorC"/>
    <property type="match status" value="1"/>
</dbReference>
<dbReference type="PANTHER" id="PTHR22777:SF32">
    <property type="entry name" value="UPF0053 INNER MEMBRANE PROTEIN YFJD"/>
    <property type="match status" value="1"/>
</dbReference>
<dbReference type="Pfam" id="PF00571">
    <property type="entry name" value="CBS"/>
    <property type="match status" value="2"/>
</dbReference>
<dbReference type="InterPro" id="IPR036318">
    <property type="entry name" value="FAD-bd_PCMH-like_sf"/>
</dbReference>
<dbReference type="Gene3D" id="3.10.580.10">
    <property type="entry name" value="CBS-domain"/>
    <property type="match status" value="1"/>
</dbReference>
<dbReference type="OrthoDB" id="110231at2"/>
<dbReference type="Proteomes" id="UP000467236">
    <property type="component" value="Chromosome"/>
</dbReference>
<dbReference type="InterPro" id="IPR005170">
    <property type="entry name" value="Transptr-assoc_dom"/>
</dbReference>
<evidence type="ECO:0000256" key="8">
    <source>
        <dbReference type="ARBA" id="ARBA00023136"/>
    </source>
</evidence>
<keyword evidence="5" id="KW-0677">Repeat</keyword>
<evidence type="ECO:0000256" key="3">
    <source>
        <dbReference type="ARBA" id="ARBA00022475"/>
    </source>
</evidence>
<keyword evidence="3" id="KW-1003">Cell membrane</keyword>
<evidence type="ECO:0000256" key="2">
    <source>
        <dbReference type="ARBA" id="ARBA00006337"/>
    </source>
</evidence>
<keyword evidence="6" id="KW-1133">Transmembrane helix</keyword>
<dbReference type="SMART" id="SM00116">
    <property type="entry name" value="CBS"/>
    <property type="match status" value="2"/>
</dbReference>
<accession>A0A7I7MN83</accession>
<evidence type="ECO:0000313" key="9">
    <source>
        <dbReference type="EMBL" id="BBX72933.1"/>
    </source>
</evidence>
<dbReference type="RefSeq" id="WP_083046334.1">
    <property type="nucleotide sequence ID" value="NZ_AP022575.1"/>
</dbReference>
<dbReference type="CDD" id="cd04590">
    <property type="entry name" value="CBS_pair_CorC_HlyC_assoc"/>
    <property type="match status" value="1"/>
</dbReference>
<proteinExistence type="inferred from homology"/>
<dbReference type="InterPro" id="IPR044751">
    <property type="entry name" value="Ion_transp-like_CBS"/>
</dbReference>
<dbReference type="EMBL" id="AP022575">
    <property type="protein sequence ID" value="BBX72933.1"/>
    <property type="molecule type" value="Genomic_DNA"/>
</dbReference>
<keyword evidence="4" id="KW-0812">Transmembrane</keyword>
<dbReference type="AlphaFoldDB" id="A0A7I7MN83"/>
<dbReference type="GO" id="GO:0005886">
    <property type="term" value="C:plasma membrane"/>
    <property type="evidence" value="ECO:0007669"/>
    <property type="project" value="UniProtKB-SubCell"/>
</dbReference>
<gene>
    <name evidence="9" type="ORF">MSHI_08390</name>
</gene>
<keyword evidence="8" id="KW-0472">Membrane</keyword>
<dbReference type="SUPFAM" id="SSF54631">
    <property type="entry name" value="CBS-domain pair"/>
    <property type="match status" value="1"/>
</dbReference>
<comment type="similarity">
    <text evidence="2">Belongs to the UPF0053 family.</text>
</comment>
<sequence length="435" mass="46947">MSGLYQLLGAIALVGLGGLFAAIDAAVSTVSLARVHELVRDERPGAVSLLKVMADRPRYINLVVLLRNVCEITATVLLVVFLYDNFGLDWGLYGGATIMVLTSFVVIGVGPRTVGRQHAYSISLTAALPLRVISWLLMPISRLLVVLGNALTPGRGFRNGPFASEIELREVVDLAQQRGVVAADERRMIESVFELGDTPAREVMVPRTEMVWIESDKSAAQAMTLAVRSGHSRIPVIGDNVDDIVGVVYLKDLVRQTFCPDDGGGEATVATVMRPAVFVPDSKPLDALLREMQRDRNHMALLVDEYGAIAGLVSIEDVLEEIVGEIADEYDEAETAPVQDLGDNRFRVSARLPIEDVGELYGVTFDDDLDVDTVGGLLALQLGRVPLPGSEVVSHGLRLRAEGGPDHRGRIRVGTVLLSPADSDGPAGKEADRHF</sequence>